<feature type="coiled-coil region" evidence="1">
    <location>
        <begin position="246"/>
        <end position="280"/>
    </location>
</feature>
<dbReference type="Gene3D" id="1.10.472.80">
    <property type="entry name" value="Ypt/Rab-GAP domain of gyp1p, domain 3"/>
    <property type="match status" value="1"/>
</dbReference>
<feature type="domain" description="Rab-GAP TBC" evidence="3">
    <location>
        <begin position="1"/>
        <end position="91"/>
    </location>
</feature>
<keyword evidence="1" id="KW-0175">Coiled coil</keyword>
<evidence type="ECO:0000256" key="1">
    <source>
        <dbReference type="SAM" id="Coils"/>
    </source>
</evidence>
<organism evidence="4 5">
    <name type="scientific">Romanomermis culicivorax</name>
    <name type="common">Nematode worm</name>
    <dbReference type="NCBI Taxonomy" id="13658"/>
    <lineage>
        <taxon>Eukaryota</taxon>
        <taxon>Metazoa</taxon>
        <taxon>Ecdysozoa</taxon>
        <taxon>Nematoda</taxon>
        <taxon>Enoplea</taxon>
        <taxon>Dorylaimia</taxon>
        <taxon>Mermithida</taxon>
        <taxon>Mermithoidea</taxon>
        <taxon>Mermithidae</taxon>
        <taxon>Romanomermis</taxon>
    </lineage>
</organism>
<dbReference type="InterPro" id="IPR050302">
    <property type="entry name" value="Rab_GAP_TBC_domain"/>
</dbReference>
<dbReference type="Pfam" id="PF23436">
    <property type="entry name" value="RabGap-TBC_2"/>
    <property type="match status" value="1"/>
</dbReference>
<dbReference type="PANTHER" id="PTHR47219">
    <property type="entry name" value="RAB GTPASE-ACTIVATING PROTEIN 1-LIKE"/>
    <property type="match status" value="1"/>
</dbReference>
<name>A0A915JKH1_ROMCU</name>
<evidence type="ECO:0000313" key="4">
    <source>
        <dbReference type="Proteomes" id="UP000887565"/>
    </source>
</evidence>
<feature type="coiled-coil region" evidence="1">
    <location>
        <begin position="380"/>
        <end position="481"/>
    </location>
</feature>
<dbReference type="GO" id="GO:0031267">
    <property type="term" value="F:small GTPase binding"/>
    <property type="evidence" value="ECO:0007669"/>
    <property type="project" value="TreeGrafter"/>
</dbReference>
<dbReference type="PROSITE" id="PS50086">
    <property type="entry name" value="TBC_RABGAP"/>
    <property type="match status" value="1"/>
</dbReference>
<dbReference type="AlphaFoldDB" id="A0A915JKH1"/>
<dbReference type="GO" id="GO:0005096">
    <property type="term" value="F:GTPase activator activity"/>
    <property type="evidence" value="ECO:0007669"/>
    <property type="project" value="TreeGrafter"/>
</dbReference>
<feature type="compositionally biased region" description="Polar residues" evidence="2">
    <location>
        <begin position="608"/>
        <end position="635"/>
    </location>
</feature>
<dbReference type="Proteomes" id="UP000887565">
    <property type="component" value="Unplaced"/>
</dbReference>
<dbReference type="InterPro" id="IPR035969">
    <property type="entry name" value="Rab-GAP_TBC_sf"/>
</dbReference>
<dbReference type="OMA" id="LEDYIVI"/>
<keyword evidence="4" id="KW-1185">Reference proteome</keyword>
<feature type="region of interest" description="Disordered" evidence="2">
    <location>
        <begin position="337"/>
        <end position="359"/>
    </location>
</feature>
<accession>A0A915JKH1</accession>
<dbReference type="PANTHER" id="PTHR47219:SF22">
    <property type="entry name" value="RAB-GAP TBC DOMAIN-CONTAINING PROTEIN"/>
    <property type="match status" value="1"/>
</dbReference>
<reference evidence="5" key="1">
    <citation type="submission" date="2022-11" db="UniProtKB">
        <authorList>
            <consortium name="WormBaseParasite"/>
        </authorList>
    </citation>
    <scope>IDENTIFICATION</scope>
</reference>
<protein>
    <submittedName>
        <fullName evidence="5">Rab-GAP TBC domain-containing protein</fullName>
    </submittedName>
</protein>
<evidence type="ECO:0000313" key="5">
    <source>
        <dbReference type="WBParaSite" id="nRc.2.0.1.t26572-RA"/>
    </source>
</evidence>
<dbReference type="InterPro" id="IPR000195">
    <property type="entry name" value="Rab-GAP-TBC_dom"/>
</dbReference>
<sequence>MPEEEAFYVLLKLMENYRLRELYKPAMTDLGLCMFQLECLVQETMPDLHMHFRNMGFDTSMYASSWFLTLFATQLPLELANRIMDVFMSECFQRDLTPKFEQDHDLLMSTAYNIKYNHKKLKKLEKDYLTKKIKEQEEAVELRRLRTENRLLRQRVEYLEQESSALADRLIDRQVFLAQEAENSVNIKHDMLTLREMNAETHRRLEEAYETIRELTNNSREGFKDAKVQVDDKTMIEHIHTLQQDLIEVRSREADHENTIRDLKNRIHETELAYKRLKETPPDHCVAGLQEELIAVKMREAEANLSLKEMRQKITDLQSHWEKYIALTSNTSINLTQSSSKVDPETKYTSSTPPAAAAGQTSNVAFRDLQDQLMGVRLREAETAVELKEMRQRVMELETQNHVCTNQIRRQDDEYKKLQSELDVALGRERDVINQLNDVQHKLQDKESQLQEHLVMSKLKETELLTSIAELRNKIAEFERKSCEKWTREELNKGDEDDFVSGIKLYFPCRVVLFGARGRKKFSSLINSLIISFDCRQKNEITSTENAFVVRTPTSLTASYANIETSSVCSDADFAAYLAEMAVKIPPEAQSCFDKTLTMVENCSTTDNNVNDPHNQCSSSGEESVSTLKNGTTAENLDYRRPKVLATE</sequence>
<feature type="region of interest" description="Disordered" evidence="2">
    <location>
        <begin position="608"/>
        <end position="648"/>
    </location>
</feature>
<proteinExistence type="predicted"/>
<evidence type="ECO:0000256" key="2">
    <source>
        <dbReference type="SAM" id="MobiDB-lite"/>
    </source>
</evidence>
<dbReference type="WBParaSite" id="nRc.2.0.1.t26572-RA">
    <property type="protein sequence ID" value="nRc.2.0.1.t26572-RA"/>
    <property type="gene ID" value="nRc.2.0.1.g26572"/>
</dbReference>
<evidence type="ECO:0000259" key="3">
    <source>
        <dbReference type="PROSITE" id="PS50086"/>
    </source>
</evidence>
<dbReference type="SUPFAM" id="SSF47923">
    <property type="entry name" value="Ypt/Rab-GAP domain of gyp1p"/>
    <property type="match status" value="1"/>
</dbReference>